<evidence type="ECO:0000313" key="3">
    <source>
        <dbReference type="Proteomes" id="UP001501612"/>
    </source>
</evidence>
<proteinExistence type="predicted"/>
<feature type="transmembrane region" description="Helical" evidence="1">
    <location>
        <begin position="62"/>
        <end position="88"/>
    </location>
</feature>
<dbReference type="RefSeq" id="WP_344003136.1">
    <property type="nucleotide sequence ID" value="NZ_BAAAMY010000001.1"/>
</dbReference>
<feature type="transmembrane region" description="Helical" evidence="1">
    <location>
        <begin position="175"/>
        <end position="197"/>
    </location>
</feature>
<reference evidence="2 3" key="1">
    <citation type="journal article" date="2019" name="Int. J. Syst. Evol. Microbiol.">
        <title>The Global Catalogue of Microorganisms (GCM) 10K type strain sequencing project: providing services to taxonomists for standard genome sequencing and annotation.</title>
        <authorList>
            <consortium name="The Broad Institute Genomics Platform"/>
            <consortium name="The Broad Institute Genome Sequencing Center for Infectious Disease"/>
            <person name="Wu L."/>
            <person name="Ma J."/>
        </authorList>
    </citation>
    <scope>NUCLEOTIDE SEQUENCE [LARGE SCALE GENOMIC DNA]</scope>
    <source>
        <strain evidence="2 3">JCM 14046</strain>
    </source>
</reference>
<sequence length="224" mass="23125">MTLRPVARELAVLGPLAQLRAGRLPRRLLQLVVGLALYGASLAMLIRATLGNAPWDVLHQGMAVHLPMSIGTAVVVASVLVLLAWIPLRQPPGLGTIANALMVGPVADLGLRLLAAPDHPGARAGLLVGGVLLNALATALYIGAQPGPGPRDGLMTGLHRRTGVGLGRVRTGIEAGVVALGWLLGGVVGVGTVVYALMIGPLAQRMIPLAVVQLPERPRVPQRP</sequence>
<organism evidence="2 3">
    <name type="scientific">Nocardioides lentus</name>
    <dbReference type="NCBI Taxonomy" id="338077"/>
    <lineage>
        <taxon>Bacteria</taxon>
        <taxon>Bacillati</taxon>
        <taxon>Actinomycetota</taxon>
        <taxon>Actinomycetes</taxon>
        <taxon>Propionibacteriales</taxon>
        <taxon>Nocardioidaceae</taxon>
        <taxon>Nocardioides</taxon>
    </lineage>
</organism>
<keyword evidence="1" id="KW-0812">Transmembrane</keyword>
<evidence type="ECO:0000313" key="2">
    <source>
        <dbReference type="EMBL" id="GAA1906905.1"/>
    </source>
</evidence>
<comment type="caution">
    <text evidence="2">The sequence shown here is derived from an EMBL/GenBank/DDBJ whole genome shotgun (WGS) entry which is preliminary data.</text>
</comment>
<feature type="transmembrane region" description="Helical" evidence="1">
    <location>
        <begin position="31"/>
        <end position="50"/>
    </location>
</feature>
<dbReference type="Proteomes" id="UP001501612">
    <property type="component" value="Unassembled WGS sequence"/>
</dbReference>
<keyword evidence="1" id="KW-0472">Membrane</keyword>
<dbReference type="PANTHER" id="PTHR40078:SF1">
    <property type="entry name" value="INTEGRAL MEMBRANE PROTEIN"/>
    <property type="match status" value="1"/>
</dbReference>
<feature type="transmembrane region" description="Helical" evidence="1">
    <location>
        <begin position="126"/>
        <end position="144"/>
    </location>
</feature>
<protein>
    <submittedName>
        <fullName evidence="2">Membrane protein</fullName>
    </submittedName>
</protein>
<keyword evidence="3" id="KW-1185">Reference proteome</keyword>
<keyword evidence="1" id="KW-1133">Transmembrane helix</keyword>
<evidence type="ECO:0000256" key="1">
    <source>
        <dbReference type="SAM" id="Phobius"/>
    </source>
</evidence>
<dbReference type="PANTHER" id="PTHR40078">
    <property type="entry name" value="INTEGRAL MEMBRANE PROTEIN-RELATED"/>
    <property type="match status" value="1"/>
</dbReference>
<dbReference type="Pfam" id="PF19700">
    <property type="entry name" value="DUF6198"/>
    <property type="match status" value="1"/>
</dbReference>
<accession>A0ABN2P1K9</accession>
<name>A0ABN2P1K9_9ACTN</name>
<dbReference type="InterPro" id="IPR038750">
    <property type="entry name" value="YczE/YyaS-like"/>
</dbReference>
<feature type="transmembrane region" description="Helical" evidence="1">
    <location>
        <begin position="94"/>
        <end position="114"/>
    </location>
</feature>
<gene>
    <name evidence="2" type="ORF">GCM10009737_04610</name>
</gene>
<dbReference type="EMBL" id="BAAAMY010000001">
    <property type="protein sequence ID" value="GAA1906905.1"/>
    <property type="molecule type" value="Genomic_DNA"/>
</dbReference>